<dbReference type="RefSeq" id="WP_126565315.1">
    <property type="nucleotide sequence ID" value="NZ_BMCY01000001.1"/>
</dbReference>
<evidence type="ECO:0000256" key="1">
    <source>
        <dbReference type="SAM" id="MobiDB-lite"/>
    </source>
</evidence>
<evidence type="ECO:0000313" key="3">
    <source>
        <dbReference type="EMBL" id="TGN28431.1"/>
    </source>
</evidence>
<gene>
    <name evidence="3" type="ORF">E2558_02025</name>
</gene>
<organism evidence="3 4">
    <name type="scientific">Staphylococcus pragensis</name>
    <dbReference type="NCBI Taxonomy" id="1611836"/>
    <lineage>
        <taxon>Bacteria</taxon>
        <taxon>Bacillati</taxon>
        <taxon>Bacillota</taxon>
        <taxon>Bacilli</taxon>
        <taxon>Bacillales</taxon>
        <taxon>Staphylococcaceae</taxon>
        <taxon>Staphylococcus</taxon>
    </lineage>
</organism>
<reference evidence="3 4" key="1">
    <citation type="submission" date="2019-04" db="EMBL/GenBank/DDBJ databases">
        <title>Genomic characterization of Staphylococcus petrasii strains.</title>
        <authorList>
            <person name="Vrbovska V."/>
            <person name="Kovarovic V."/>
            <person name="Maslanova I."/>
            <person name="Indrakova A."/>
            <person name="Petras P."/>
            <person name="Sedo O."/>
            <person name="Svec P."/>
            <person name="Fisarova L."/>
            <person name="Sedlacek I."/>
            <person name="Doskar J."/>
            <person name="Pantucek R."/>
        </authorList>
    </citation>
    <scope>NUCLEOTIDE SEQUENCE [LARGE SCALE GENOMIC DNA]</scope>
    <source>
        <strain evidence="3 4">CCM 8529</strain>
    </source>
</reference>
<dbReference type="Proteomes" id="UP000297459">
    <property type="component" value="Unassembled WGS sequence"/>
</dbReference>
<protein>
    <submittedName>
        <fullName evidence="3">Phage holin</fullName>
    </submittedName>
</protein>
<feature type="transmembrane region" description="Helical" evidence="2">
    <location>
        <begin position="42"/>
        <end position="60"/>
    </location>
</feature>
<dbReference type="Pfam" id="PF04531">
    <property type="entry name" value="Phage_holin_1"/>
    <property type="match status" value="1"/>
</dbReference>
<keyword evidence="2" id="KW-0472">Membrane</keyword>
<name>A0A4Z1C824_9STAP</name>
<accession>A0A4Z1C824</accession>
<evidence type="ECO:0000256" key="2">
    <source>
        <dbReference type="SAM" id="Phobius"/>
    </source>
</evidence>
<feature type="region of interest" description="Disordered" evidence="1">
    <location>
        <begin position="66"/>
        <end position="122"/>
    </location>
</feature>
<dbReference type="AlphaFoldDB" id="A0A4Z1C824"/>
<keyword evidence="2" id="KW-0812">Transmembrane</keyword>
<proteinExistence type="predicted"/>
<keyword evidence="2" id="KW-1133">Transmembrane helix</keyword>
<sequence>MNWKLRFKNKAVLTGLVGAVLLFIKQVTELFGLDLSAQLEQISGLVGAILTLLAGLGVIVDPTSKGVKDSGIAQTYSKPRDSKNPDEFVEWQAQNNGLTPELNEKEPEIYDTSQPFSDDTDEVMWDVAEHEEVK</sequence>
<dbReference type="InterPro" id="IPR006485">
    <property type="entry name" value="Phage-like_holin"/>
</dbReference>
<evidence type="ECO:0000313" key="4">
    <source>
        <dbReference type="Proteomes" id="UP000297459"/>
    </source>
</evidence>
<keyword evidence="4" id="KW-1185">Reference proteome</keyword>
<comment type="caution">
    <text evidence="3">The sequence shown here is derived from an EMBL/GenBank/DDBJ whole genome shotgun (WGS) entry which is preliminary data.</text>
</comment>
<dbReference type="NCBIfam" id="TIGR01598">
    <property type="entry name" value="holin_phiLC3"/>
    <property type="match status" value="1"/>
</dbReference>
<dbReference type="EMBL" id="SRPJ01000001">
    <property type="protein sequence ID" value="TGN28431.1"/>
    <property type="molecule type" value="Genomic_DNA"/>
</dbReference>